<feature type="coiled-coil region" evidence="1">
    <location>
        <begin position="187"/>
        <end position="285"/>
    </location>
</feature>
<dbReference type="KEGG" id="tet:TTHERM_00549470"/>
<feature type="compositionally biased region" description="Polar residues" evidence="2">
    <location>
        <begin position="83"/>
        <end position="104"/>
    </location>
</feature>
<protein>
    <submittedName>
        <fullName evidence="4">Transmembrane protein, putative</fullName>
    </submittedName>
</protein>
<keyword evidence="3" id="KW-1133">Transmembrane helix</keyword>
<sequence length="973" mass="115599">MSSEATQQYKKADTKMQINPERELSPVIFLAQASGWESPVSLRNEKSPTPTNNLESHQYFSEKSKSVTPFSPQIKGVLKNKQDTPLNSASTASQSLKISESSSPQNVNKLLNNFLSTRNSSNQDKKIDFSSFSNYQQPDDMKEQISSKIQHRKLPSDISYTQSNKPSNKYSDYEYKKQIVNSLCNKIQEQSKKIEYQESQMQNQKKLDKERQQEVKDLQNLYQKQKIIIEQQLELENTYKRKIDDLQNELSSKKNTIECLKIDHLQELQSIYEKNQQEVASLRQSMVANNPSNYESVGKSSQSGQTAQQQLQNFNSTITVKSQIMEDSINLIKNKKNLEVQELLQKLQKIDQNTANLMSYEREEKAYLHQRVKELNLKIIELEQQALKKEEWCQIQINQESDKIYKFFEKESSKQDQILNEQKETLKITYEEQIKQIQEMLKKQKNRNKDMASELKQQIQENDKLIEKQKEIEQQNQHLTQVNLVLKNQNIEFSTIIANQKQKINSNSEEIGLLNNQISNNQNEIKLLQLKNASLDGQLKEIGSQRIEHLEIRQKYANLLKEYESINSKFQEQNKIFLELQADNQILQDQLNHFRSNKLGDQIEQFKRGCTEDELKFKIQHLEKVLEEKEIYIRELIEIQNLSTENINKKSADYLAQQKELVEQQEQLKQQNYQLQIELEKLKTQYKQLENQHLETLTTQREEINNLYIQLQVILFNLNIKNLFSFEKRNNRLSQKERILSLELHKIKFQSKKVSFLSQKLILICFKQKKKDLNSKLKNSNQIIKELIFYKNKTIIINSNLKNSQIKLRFNPNKLCNNNKLLCHQKKLSPKCTSYDFIDCFSIQSQFIPIIHQIFKLFYYKKKCNQFQTSFLYVVVFIFFKLNQNIFKKSILFQKFNQIFLIFHQNLLIIYVIYLQFYFQKFKQQFKFNGIGNDLFYLIKLQKLNQKYNQNLITNYVVDIQFIKIIRFKTLFY</sequence>
<feature type="coiled-coil region" evidence="1">
    <location>
        <begin position="333"/>
        <end position="385"/>
    </location>
</feature>
<proteinExistence type="predicted"/>
<evidence type="ECO:0000256" key="3">
    <source>
        <dbReference type="SAM" id="Phobius"/>
    </source>
</evidence>
<keyword evidence="3 4" id="KW-0812">Transmembrane</keyword>
<dbReference type="RefSeq" id="XP_976696.2">
    <property type="nucleotide sequence ID" value="XM_971603.2"/>
</dbReference>
<evidence type="ECO:0000256" key="2">
    <source>
        <dbReference type="SAM" id="MobiDB-lite"/>
    </source>
</evidence>
<feature type="region of interest" description="Disordered" evidence="2">
    <location>
        <begin position="117"/>
        <end position="169"/>
    </location>
</feature>
<feature type="region of interest" description="Disordered" evidence="2">
    <location>
        <begin position="38"/>
        <end position="104"/>
    </location>
</feature>
<feature type="coiled-coil region" evidence="1">
    <location>
        <begin position="420"/>
        <end position="482"/>
    </location>
</feature>
<feature type="transmembrane region" description="Helical" evidence="3">
    <location>
        <begin position="899"/>
        <end position="919"/>
    </location>
</feature>
<feature type="coiled-coil region" evidence="1">
    <location>
        <begin position="511"/>
        <end position="573"/>
    </location>
</feature>
<organism evidence="4 5">
    <name type="scientific">Tetrahymena thermophila (strain SB210)</name>
    <dbReference type="NCBI Taxonomy" id="312017"/>
    <lineage>
        <taxon>Eukaryota</taxon>
        <taxon>Sar</taxon>
        <taxon>Alveolata</taxon>
        <taxon>Ciliophora</taxon>
        <taxon>Intramacronucleata</taxon>
        <taxon>Oligohymenophorea</taxon>
        <taxon>Hymenostomatida</taxon>
        <taxon>Tetrahymenina</taxon>
        <taxon>Tetrahymenidae</taxon>
        <taxon>Tetrahymena</taxon>
    </lineage>
</organism>
<feature type="compositionally biased region" description="Polar residues" evidence="2">
    <location>
        <begin position="158"/>
        <end position="169"/>
    </location>
</feature>
<accession>I7M6T7</accession>
<dbReference type="InParanoid" id="I7M6T7"/>
<feature type="coiled-coil region" evidence="1">
    <location>
        <begin position="622"/>
        <end position="699"/>
    </location>
</feature>
<evidence type="ECO:0000313" key="4">
    <source>
        <dbReference type="EMBL" id="EAR86101.2"/>
    </source>
</evidence>
<keyword evidence="3" id="KW-0472">Membrane</keyword>
<keyword evidence="5" id="KW-1185">Reference proteome</keyword>
<dbReference type="EMBL" id="GG662864">
    <property type="protein sequence ID" value="EAR86101.2"/>
    <property type="molecule type" value="Genomic_DNA"/>
</dbReference>
<gene>
    <name evidence="4" type="ORF">TTHERM_00549470</name>
</gene>
<name>I7M6T7_TETTS</name>
<feature type="compositionally biased region" description="Polar residues" evidence="2">
    <location>
        <begin position="47"/>
        <end position="59"/>
    </location>
</feature>
<feature type="transmembrane region" description="Helical" evidence="3">
    <location>
        <begin position="870"/>
        <end position="887"/>
    </location>
</feature>
<evidence type="ECO:0000313" key="5">
    <source>
        <dbReference type="Proteomes" id="UP000009168"/>
    </source>
</evidence>
<evidence type="ECO:0000256" key="1">
    <source>
        <dbReference type="SAM" id="Coils"/>
    </source>
</evidence>
<keyword evidence="1" id="KW-0175">Coiled coil</keyword>
<dbReference type="AlphaFoldDB" id="I7M6T7"/>
<reference evidence="5" key="1">
    <citation type="journal article" date="2006" name="PLoS Biol.">
        <title>Macronuclear genome sequence of the ciliate Tetrahymena thermophila, a model eukaryote.</title>
        <authorList>
            <person name="Eisen J.A."/>
            <person name="Coyne R.S."/>
            <person name="Wu M."/>
            <person name="Wu D."/>
            <person name="Thiagarajan M."/>
            <person name="Wortman J.R."/>
            <person name="Badger J.H."/>
            <person name="Ren Q."/>
            <person name="Amedeo P."/>
            <person name="Jones K.M."/>
            <person name="Tallon L.J."/>
            <person name="Delcher A.L."/>
            <person name="Salzberg S.L."/>
            <person name="Silva J.C."/>
            <person name="Haas B.J."/>
            <person name="Majoros W.H."/>
            <person name="Farzad M."/>
            <person name="Carlton J.M."/>
            <person name="Smith R.K. Jr."/>
            <person name="Garg J."/>
            <person name="Pearlman R.E."/>
            <person name="Karrer K.M."/>
            <person name="Sun L."/>
            <person name="Manning G."/>
            <person name="Elde N.C."/>
            <person name="Turkewitz A.P."/>
            <person name="Asai D.J."/>
            <person name="Wilkes D.E."/>
            <person name="Wang Y."/>
            <person name="Cai H."/>
            <person name="Collins K."/>
            <person name="Stewart B.A."/>
            <person name="Lee S.R."/>
            <person name="Wilamowska K."/>
            <person name="Weinberg Z."/>
            <person name="Ruzzo W.L."/>
            <person name="Wloga D."/>
            <person name="Gaertig J."/>
            <person name="Frankel J."/>
            <person name="Tsao C.-C."/>
            <person name="Gorovsky M.A."/>
            <person name="Keeling P.J."/>
            <person name="Waller R.F."/>
            <person name="Patron N.J."/>
            <person name="Cherry J.M."/>
            <person name="Stover N.A."/>
            <person name="Krieger C.J."/>
            <person name="del Toro C."/>
            <person name="Ryder H.F."/>
            <person name="Williamson S.C."/>
            <person name="Barbeau R.A."/>
            <person name="Hamilton E.P."/>
            <person name="Orias E."/>
        </authorList>
    </citation>
    <scope>NUCLEOTIDE SEQUENCE [LARGE SCALE GENOMIC DNA]</scope>
    <source>
        <strain evidence="5">SB210</strain>
    </source>
</reference>
<dbReference type="GeneID" id="7822795"/>
<dbReference type="Proteomes" id="UP000009168">
    <property type="component" value="Unassembled WGS sequence"/>
</dbReference>